<organism evidence="1 2">
    <name type="scientific">Quillaja saponaria</name>
    <name type="common">Soap bark tree</name>
    <dbReference type="NCBI Taxonomy" id="32244"/>
    <lineage>
        <taxon>Eukaryota</taxon>
        <taxon>Viridiplantae</taxon>
        <taxon>Streptophyta</taxon>
        <taxon>Embryophyta</taxon>
        <taxon>Tracheophyta</taxon>
        <taxon>Spermatophyta</taxon>
        <taxon>Magnoliopsida</taxon>
        <taxon>eudicotyledons</taxon>
        <taxon>Gunneridae</taxon>
        <taxon>Pentapetalae</taxon>
        <taxon>rosids</taxon>
        <taxon>fabids</taxon>
        <taxon>Fabales</taxon>
        <taxon>Quillajaceae</taxon>
        <taxon>Quillaja</taxon>
    </lineage>
</organism>
<dbReference type="EMBL" id="JARAOO010000012">
    <property type="protein sequence ID" value="KAJ7949657.1"/>
    <property type="molecule type" value="Genomic_DNA"/>
</dbReference>
<accession>A0AAD7L1I1</accession>
<proteinExistence type="predicted"/>
<protein>
    <submittedName>
        <fullName evidence="1">ATP-dependent DNA helicase SRS2-like protein</fullName>
    </submittedName>
</protein>
<evidence type="ECO:0000313" key="2">
    <source>
        <dbReference type="Proteomes" id="UP001163823"/>
    </source>
</evidence>
<dbReference type="GO" id="GO:0004386">
    <property type="term" value="F:helicase activity"/>
    <property type="evidence" value="ECO:0007669"/>
    <property type="project" value="UniProtKB-KW"/>
</dbReference>
<name>A0AAD7L1I1_QUISA</name>
<dbReference type="AlphaFoldDB" id="A0AAD7L1I1"/>
<dbReference type="Proteomes" id="UP001163823">
    <property type="component" value="Chromosome 12"/>
</dbReference>
<reference evidence="1" key="1">
    <citation type="journal article" date="2023" name="Science">
        <title>Elucidation of the pathway for biosynthesis of saponin adjuvants from the soapbark tree.</title>
        <authorList>
            <person name="Reed J."/>
            <person name="Orme A."/>
            <person name="El-Demerdash A."/>
            <person name="Owen C."/>
            <person name="Martin L.B.B."/>
            <person name="Misra R.C."/>
            <person name="Kikuchi S."/>
            <person name="Rejzek M."/>
            <person name="Martin A.C."/>
            <person name="Harkess A."/>
            <person name="Leebens-Mack J."/>
            <person name="Louveau T."/>
            <person name="Stephenson M.J."/>
            <person name="Osbourn A."/>
        </authorList>
    </citation>
    <scope>NUCLEOTIDE SEQUENCE</scope>
    <source>
        <strain evidence="1">S10</strain>
    </source>
</reference>
<evidence type="ECO:0000313" key="1">
    <source>
        <dbReference type="EMBL" id="KAJ7949657.1"/>
    </source>
</evidence>
<gene>
    <name evidence="1" type="ORF">O6P43_029967</name>
</gene>
<keyword evidence="1" id="KW-0547">Nucleotide-binding</keyword>
<keyword evidence="1" id="KW-0067">ATP-binding</keyword>
<keyword evidence="1" id="KW-0347">Helicase</keyword>
<keyword evidence="1" id="KW-0378">Hydrolase</keyword>
<sequence>MFCSVYSYLIIVFDSSCCKFQELGTGKTIGYGKEQDGLYLLEYGPSILVGFIIDERLRVKKNKHKDLLHALKSCLHCDEAFQYAVYVLRWEQIPSDTRAHLMREKQEHFQKLRIESSMGASAATPKQISYLKSLGCTVTPTSRLHASHLIEQYKSL</sequence>
<dbReference type="KEGG" id="qsa:O6P43_029967"/>
<keyword evidence="2" id="KW-1185">Reference proteome</keyword>
<comment type="caution">
    <text evidence="1">The sequence shown here is derived from an EMBL/GenBank/DDBJ whole genome shotgun (WGS) entry which is preliminary data.</text>
</comment>